<dbReference type="STRING" id="40578.Xbed_01077"/>
<dbReference type="AlphaFoldDB" id="A0A1Y2SRB7"/>
<accession>A0A1Y2SRB7</accession>
<evidence type="ECO:0000313" key="2">
    <source>
        <dbReference type="Proteomes" id="UP000194204"/>
    </source>
</evidence>
<evidence type="ECO:0000313" key="1">
    <source>
        <dbReference type="EMBL" id="OTA20824.1"/>
    </source>
</evidence>
<dbReference type="EMBL" id="MUBK01000006">
    <property type="protein sequence ID" value="OTA20824.1"/>
    <property type="molecule type" value="Genomic_DNA"/>
</dbReference>
<proteinExistence type="predicted"/>
<comment type="caution">
    <text evidence="1">The sequence shown here is derived from an EMBL/GenBank/DDBJ whole genome shotgun (WGS) entry which is preliminary data.</text>
</comment>
<reference evidence="1 2" key="1">
    <citation type="submission" date="2017-01" db="EMBL/GenBank/DDBJ databases">
        <title>Deconstructing symbiosis and pathogenesis requirements using a combined genomic-metabolomic approach.</title>
        <authorList>
            <person name="Tobias N.J."/>
            <person name="Wolff H."/>
            <person name="Djahanschiri B."/>
            <person name="Ebersberger I."/>
            <person name="Bode H.B."/>
        </authorList>
    </citation>
    <scope>NUCLEOTIDE SEQUENCE [LARGE SCALE GENOMIC DNA]</scope>
    <source>
        <strain evidence="1 2">DSM 4764</strain>
    </source>
</reference>
<organism evidence="1 2">
    <name type="scientific">Xenorhabdus beddingii</name>
    <dbReference type="NCBI Taxonomy" id="40578"/>
    <lineage>
        <taxon>Bacteria</taxon>
        <taxon>Pseudomonadati</taxon>
        <taxon>Pseudomonadota</taxon>
        <taxon>Gammaproteobacteria</taxon>
        <taxon>Enterobacterales</taxon>
        <taxon>Morganellaceae</taxon>
        <taxon>Xenorhabdus</taxon>
    </lineage>
</organism>
<keyword evidence="2" id="KW-1185">Reference proteome</keyword>
<sequence>MGVIWNQKMSVCWFSLVVYHYVGILKIKQNEPFVCGDVSHGITDPQHSDKTESTTFTDGILHMEVDSLILGHRFS</sequence>
<protein>
    <submittedName>
        <fullName evidence="1">Uncharacterized protein</fullName>
    </submittedName>
</protein>
<dbReference type="Proteomes" id="UP000194204">
    <property type="component" value="Unassembled WGS sequence"/>
</dbReference>
<name>A0A1Y2SRB7_9GAMM</name>
<gene>
    <name evidence="1" type="ORF">Xbed_01077</name>
</gene>